<reference evidence="1" key="1">
    <citation type="submission" date="2021-05" db="EMBL/GenBank/DDBJ databases">
        <title>Comparative genomics of three Colletotrichum scovillei strains and genetic complementation revealed genes involved fungal growth and virulence on chili pepper.</title>
        <authorList>
            <person name="Hsieh D.-K."/>
            <person name="Chuang S.-C."/>
            <person name="Chen C.-Y."/>
            <person name="Chao Y.-T."/>
            <person name="Lu M.-Y.J."/>
            <person name="Lee M.-H."/>
            <person name="Shih M.-C."/>
        </authorList>
    </citation>
    <scope>NUCLEOTIDE SEQUENCE</scope>
    <source>
        <strain evidence="1">Coll-153</strain>
    </source>
</reference>
<evidence type="ECO:0000313" key="2">
    <source>
        <dbReference type="Proteomes" id="UP000699042"/>
    </source>
</evidence>
<feature type="non-terminal residue" evidence="1">
    <location>
        <position position="1"/>
    </location>
</feature>
<sequence>FRSASSQGSISSTIPPGVFLDTDPSLSRRVLKDCTEHAGIASSLNRAANSSCHRAIVLSCNEGYV</sequence>
<proteinExistence type="predicted"/>
<evidence type="ECO:0000313" key="1">
    <source>
        <dbReference type="EMBL" id="KAG7053467.1"/>
    </source>
</evidence>
<dbReference type="EMBL" id="JAESDN010000003">
    <property type="protein sequence ID" value="KAG7053467.1"/>
    <property type="molecule type" value="Genomic_DNA"/>
</dbReference>
<protein>
    <submittedName>
        <fullName evidence="1">Uncharacterized protein</fullName>
    </submittedName>
</protein>
<accession>A0A9P7UHG4</accession>
<organism evidence="1 2">
    <name type="scientific">Colletotrichum scovillei</name>
    <dbReference type="NCBI Taxonomy" id="1209932"/>
    <lineage>
        <taxon>Eukaryota</taxon>
        <taxon>Fungi</taxon>
        <taxon>Dikarya</taxon>
        <taxon>Ascomycota</taxon>
        <taxon>Pezizomycotina</taxon>
        <taxon>Sordariomycetes</taxon>
        <taxon>Hypocreomycetidae</taxon>
        <taxon>Glomerellales</taxon>
        <taxon>Glomerellaceae</taxon>
        <taxon>Colletotrichum</taxon>
        <taxon>Colletotrichum acutatum species complex</taxon>
    </lineage>
</organism>
<keyword evidence="2" id="KW-1185">Reference proteome</keyword>
<dbReference type="Proteomes" id="UP000699042">
    <property type="component" value="Unassembled WGS sequence"/>
</dbReference>
<name>A0A9P7UHG4_9PEZI</name>
<dbReference type="AlphaFoldDB" id="A0A9P7UHG4"/>
<comment type="caution">
    <text evidence="1">The sequence shown here is derived from an EMBL/GenBank/DDBJ whole genome shotgun (WGS) entry which is preliminary data.</text>
</comment>
<gene>
    <name evidence="1" type="ORF">JMJ77_000555</name>
</gene>